<dbReference type="InterPro" id="IPR036704">
    <property type="entry name" value="RraA/RraA-like_sf"/>
</dbReference>
<dbReference type="Pfam" id="PF03737">
    <property type="entry name" value="RraA-like"/>
    <property type="match status" value="1"/>
</dbReference>
<keyword evidence="13" id="KW-0479">Metal-binding</keyword>
<dbReference type="OrthoDB" id="9805307at2"/>
<evidence type="ECO:0000256" key="13">
    <source>
        <dbReference type="PIRSR" id="PIRSR605493-1"/>
    </source>
</evidence>
<reference evidence="16" key="1">
    <citation type="submission" date="2016-06" db="EMBL/GenBank/DDBJ databases">
        <authorList>
            <person name="Varghese N."/>
            <person name="Submissions Spin"/>
        </authorList>
    </citation>
    <scope>NUCLEOTIDE SEQUENCE [LARGE SCALE GENOMIC DNA]</scope>
    <source>
        <strain evidence="16">DSM 43816</strain>
    </source>
</reference>
<dbReference type="PANTHER" id="PTHR33254:SF4">
    <property type="entry name" value="4-HYDROXY-4-METHYL-2-OXOGLUTARATE ALDOLASE 3-RELATED"/>
    <property type="match status" value="1"/>
</dbReference>
<evidence type="ECO:0000256" key="6">
    <source>
        <dbReference type="ARBA" id="ARBA00012947"/>
    </source>
</evidence>
<dbReference type="AlphaFoldDB" id="A0A1C4ZS34"/>
<dbReference type="GO" id="GO:0008948">
    <property type="term" value="F:oxaloacetate decarboxylase activity"/>
    <property type="evidence" value="ECO:0007669"/>
    <property type="project" value="UniProtKB-EC"/>
</dbReference>
<keyword evidence="16" id="KW-1185">Reference proteome</keyword>
<organism evidence="15 16">
    <name type="scientific">Micromonospora echinospora</name>
    <name type="common">Micromonospora purpurea</name>
    <dbReference type="NCBI Taxonomy" id="1877"/>
    <lineage>
        <taxon>Bacteria</taxon>
        <taxon>Bacillati</taxon>
        <taxon>Actinomycetota</taxon>
        <taxon>Actinomycetes</taxon>
        <taxon>Micromonosporales</taxon>
        <taxon>Micromonosporaceae</taxon>
        <taxon>Micromonospora</taxon>
    </lineage>
</organism>
<feature type="binding site" evidence="13">
    <location>
        <begin position="90"/>
        <end position="93"/>
    </location>
    <ligand>
        <name>substrate</name>
    </ligand>
</feature>
<protein>
    <recommendedName>
        <fullName evidence="7">Putative 4-hydroxy-4-methyl-2-oxoglutarate aldolase</fullName>
        <ecNumber evidence="6">4.1.1.112</ecNumber>
        <ecNumber evidence="5">4.1.3.17</ecNumber>
    </recommendedName>
    <alternativeName>
        <fullName evidence="11">Oxaloacetate decarboxylase</fullName>
    </alternativeName>
    <alternativeName>
        <fullName evidence="9">Regulator of ribonuclease activity homolog</fullName>
    </alternativeName>
    <alternativeName>
        <fullName evidence="10">RraA-like protein</fullName>
    </alternativeName>
</protein>
<comment type="function">
    <text evidence="8">Catalyzes the aldol cleavage of 4-hydroxy-4-methyl-2-oxoglutarate (HMG) into 2 molecules of pyruvate. Also contains a secondary oxaloacetate (OAA) decarboxylase activity due to the common pyruvate enolate transition state formed following C-C bond cleavage in the retro-aldol and decarboxylation reactions.</text>
</comment>
<evidence type="ECO:0000256" key="3">
    <source>
        <dbReference type="ARBA" id="ARBA00008621"/>
    </source>
</evidence>
<dbReference type="InParanoid" id="A0A1C4ZS34"/>
<comment type="subunit">
    <text evidence="4">Homotrimer.</text>
</comment>
<evidence type="ECO:0000256" key="11">
    <source>
        <dbReference type="ARBA" id="ARBA00032305"/>
    </source>
</evidence>
<dbReference type="EC" id="4.1.3.17" evidence="5"/>
<dbReference type="PANTHER" id="PTHR33254">
    <property type="entry name" value="4-HYDROXY-4-METHYL-2-OXOGLUTARATE ALDOLASE 3-RELATED"/>
    <property type="match status" value="1"/>
</dbReference>
<evidence type="ECO:0000256" key="7">
    <source>
        <dbReference type="ARBA" id="ARBA00016549"/>
    </source>
</evidence>
<feature type="binding site" evidence="13">
    <location>
        <position position="112"/>
    </location>
    <ligand>
        <name>substrate</name>
    </ligand>
</feature>
<dbReference type="SUPFAM" id="SSF89562">
    <property type="entry name" value="RraA-like"/>
    <property type="match status" value="1"/>
</dbReference>
<dbReference type="GO" id="GO:0046872">
    <property type="term" value="F:metal ion binding"/>
    <property type="evidence" value="ECO:0007669"/>
    <property type="project" value="UniProtKB-KW"/>
</dbReference>
<accession>A0A1C4ZS34</accession>
<dbReference type="InterPro" id="IPR005493">
    <property type="entry name" value="RraA/RraA-like"/>
</dbReference>
<proteinExistence type="inferred from homology"/>
<keyword evidence="13" id="KW-0460">Magnesium</keyword>
<dbReference type="EMBL" id="LT607413">
    <property type="protein sequence ID" value="SCF35699.1"/>
    <property type="molecule type" value="Genomic_DNA"/>
</dbReference>
<evidence type="ECO:0000256" key="1">
    <source>
        <dbReference type="ARBA" id="ARBA00001342"/>
    </source>
</evidence>
<name>A0A1C4ZS34_MICEC</name>
<dbReference type="CDD" id="cd16841">
    <property type="entry name" value="RraA_family"/>
    <property type="match status" value="1"/>
</dbReference>
<evidence type="ECO:0000256" key="10">
    <source>
        <dbReference type="ARBA" id="ARBA00030169"/>
    </source>
</evidence>
<feature type="binding site" evidence="13">
    <location>
        <position position="113"/>
    </location>
    <ligand>
        <name>Mg(2+)</name>
        <dbReference type="ChEBI" id="CHEBI:18420"/>
    </ligand>
</feature>
<comment type="cofactor">
    <cofactor evidence="2">
        <name>a divalent metal cation</name>
        <dbReference type="ChEBI" id="CHEBI:60240"/>
    </cofactor>
</comment>
<comment type="catalytic activity">
    <reaction evidence="1">
        <text>4-hydroxy-4-methyl-2-oxoglutarate = 2 pyruvate</text>
        <dbReference type="Rhea" id="RHEA:22748"/>
        <dbReference type="ChEBI" id="CHEBI:15361"/>
        <dbReference type="ChEBI" id="CHEBI:58276"/>
        <dbReference type="EC" id="4.1.3.17"/>
    </reaction>
</comment>
<evidence type="ECO:0000256" key="5">
    <source>
        <dbReference type="ARBA" id="ARBA00012213"/>
    </source>
</evidence>
<comment type="catalytic activity">
    <reaction evidence="12">
        <text>oxaloacetate + H(+) = pyruvate + CO2</text>
        <dbReference type="Rhea" id="RHEA:15641"/>
        <dbReference type="ChEBI" id="CHEBI:15361"/>
        <dbReference type="ChEBI" id="CHEBI:15378"/>
        <dbReference type="ChEBI" id="CHEBI:16452"/>
        <dbReference type="ChEBI" id="CHEBI:16526"/>
        <dbReference type="EC" id="4.1.1.112"/>
    </reaction>
</comment>
<evidence type="ECO:0000313" key="15">
    <source>
        <dbReference type="EMBL" id="SCF35699.1"/>
    </source>
</evidence>
<dbReference type="Proteomes" id="UP000198253">
    <property type="component" value="Chromosome I"/>
</dbReference>
<evidence type="ECO:0000313" key="16">
    <source>
        <dbReference type="Proteomes" id="UP000198253"/>
    </source>
</evidence>
<dbReference type="EC" id="4.1.1.112" evidence="6"/>
<dbReference type="RefSeq" id="WP_088984327.1">
    <property type="nucleotide sequence ID" value="NZ_LT607413.1"/>
</dbReference>
<evidence type="ECO:0000256" key="9">
    <source>
        <dbReference type="ARBA" id="ARBA00029596"/>
    </source>
</evidence>
<evidence type="ECO:0000256" key="2">
    <source>
        <dbReference type="ARBA" id="ARBA00001968"/>
    </source>
</evidence>
<dbReference type="Gene3D" id="3.50.30.40">
    <property type="entry name" value="Ribonuclease E inhibitor RraA/RraA-like"/>
    <property type="match status" value="1"/>
</dbReference>
<comment type="similarity">
    <text evidence="3">Belongs to the class II aldolase/RraA-like family.</text>
</comment>
<comment type="cofactor">
    <cofactor evidence="13">
        <name>Mg(2+)</name>
        <dbReference type="ChEBI" id="CHEBI:18420"/>
    </cofactor>
</comment>
<gene>
    <name evidence="15" type="ORF">GA0070618_5682</name>
</gene>
<evidence type="ECO:0000256" key="4">
    <source>
        <dbReference type="ARBA" id="ARBA00011233"/>
    </source>
</evidence>
<feature type="region of interest" description="Disordered" evidence="14">
    <location>
        <begin position="208"/>
        <end position="229"/>
    </location>
</feature>
<evidence type="ECO:0000256" key="12">
    <source>
        <dbReference type="ARBA" id="ARBA00047973"/>
    </source>
</evidence>
<dbReference type="GO" id="GO:0047443">
    <property type="term" value="F:4-hydroxy-4-methyl-2-oxoglutarate aldolase activity"/>
    <property type="evidence" value="ECO:0007669"/>
    <property type="project" value="UniProtKB-EC"/>
</dbReference>
<sequence>MTTDDLVELFREHGTGAVSDALDLLGRNGGLSGLSRRSGTGTVVGPAYTLRFEPVAAGVRAPAGEFIDDVPPGAVVVIANGGRLYCTVWGDILSAVAVRNGVAGTVVDGCCRDVAETRALGYPVWSRAGYMKSGKNRVRLAAVGQPVEVCGTVVDQGDLVCADDSGAVVVPAALATEVGDQVRRIVTIEAAIRADVAAGVPLRDSRRRHGYNLAPRDGVTVPVPSTGRS</sequence>
<evidence type="ECO:0000256" key="14">
    <source>
        <dbReference type="SAM" id="MobiDB-lite"/>
    </source>
</evidence>
<evidence type="ECO:0000256" key="8">
    <source>
        <dbReference type="ARBA" id="ARBA00025046"/>
    </source>
</evidence>